<feature type="transmembrane region" description="Helical" evidence="4">
    <location>
        <begin position="29"/>
        <end position="49"/>
    </location>
</feature>
<accession>A0A939BZB1</accession>
<evidence type="ECO:0000256" key="1">
    <source>
        <dbReference type="ARBA" id="ARBA00004370"/>
    </source>
</evidence>
<dbReference type="Proteomes" id="UP000663791">
    <property type="component" value="Unassembled WGS sequence"/>
</dbReference>
<dbReference type="InterPro" id="IPR032710">
    <property type="entry name" value="NTF2-like_dom_sf"/>
</dbReference>
<gene>
    <name evidence="5" type="ORF">JK386_14595</name>
</gene>
<dbReference type="GO" id="GO:0016020">
    <property type="term" value="C:membrane"/>
    <property type="evidence" value="ECO:0007669"/>
    <property type="project" value="UniProtKB-SubCell"/>
</dbReference>
<dbReference type="EMBL" id="JAERTX010000014">
    <property type="protein sequence ID" value="MBM9461128.1"/>
    <property type="molecule type" value="Genomic_DNA"/>
</dbReference>
<feature type="region of interest" description="Disordered" evidence="3">
    <location>
        <begin position="1"/>
        <end position="24"/>
    </location>
</feature>
<proteinExistence type="predicted"/>
<name>A0A939BZB1_9ACTN</name>
<evidence type="ECO:0008006" key="7">
    <source>
        <dbReference type="Google" id="ProtNLM"/>
    </source>
</evidence>
<dbReference type="AlphaFoldDB" id="A0A939BZB1"/>
<reference evidence="5" key="1">
    <citation type="submission" date="2021-01" db="EMBL/GenBank/DDBJ databases">
        <title>Novel species in genus Nocardioides.</title>
        <authorList>
            <person name="Zhang G."/>
        </authorList>
    </citation>
    <scope>NUCLEOTIDE SEQUENCE</scope>
    <source>
        <strain evidence="5">Zg-536</strain>
    </source>
</reference>
<protein>
    <recommendedName>
        <fullName evidence="7">Mce-associated membrane protein</fullName>
    </recommendedName>
</protein>
<feature type="compositionally biased region" description="Acidic residues" evidence="3">
    <location>
        <begin position="1"/>
        <end position="16"/>
    </location>
</feature>
<evidence type="ECO:0000256" key="4">
    <source>
        <dbReference type="SAM" id="Phobius"/>
    </source>
</evidence>
<keyword evidence="2 4" id="KW-0472">Membrane</keyword>
<evidence type="ECO:0000256" key="2">
    <source>
        <dbReference type="ARBA" id="ARBA00023136"/>
    </source>
</evidence>
<evidence type="ECO:0000256" key="3">
    <source>
        <dbReference type="SAM" id="MobiDB-lite"/>
    </source>
</evidence>
<keyword evidence="4" id="KW-0812">Transmembrane</keyword>
<dbReference type="SUPFAM" id="SSF54427">
    <property type="entry name" value="NTF2-like"/>
    <property type="match status" value="1"/>
</dbReference>
<keyword evidence="4" id="KW-1133">Transmembrane helix</keyword>
<organism evidence="5 6">
    <name type="scientific">Nocardioides faecalis</name>
    <dbReference type="NCBI Taxonomy" id="2803858"/>
    <lineage>
        <taxon>Bacteria</taxon>
        <taxon>Bacillati</taxon>
        <taxon>Actinomycetota</taxon>
        <taxon>Actinomycetes</taxon>
        <taxon>Propionibacteriales</taxon>
        <taxon>Nocardioidaceae</taxon>
        <taxon>Nocardioides</taxon>
    </lineage>
</organism>
<dbReference type="PANTHER" id="PTHR37042">
    <property type="entry name" value="OUTER MEMBRANE PROTEIN RV1973"/>
    <property type="match status" value="1"/>
</dbReference>
<keyword evidence="6" id="KW-1185">Reference proteome</keyword>
<evidence type="ECO:0000313" key="5">
    <source>
        <dbReference type="EMBL" id="MBM9461128.1"/>
    </source>
</evidence>
<sequence>MDVDELPETTPDEAEAPEPPPADRRERHLSLALAVLLVALVATAGVLWWRQRDDDRTAAVLTSARSAAETFFALDHASIEADLDAMAELATGDFAKAYATERERLAEQVRTKKLTITPSIPESGAAVEYLHDDDAQVLVAVDATTTAENGAAQTAHYRMRVVLAETDGRWLVSALEQVG</sequence>
<comment type="caution">
    <text evidence="5">The sequence shown here is derived from an EMBL/GenBank/DDBJ whole genome shotgun (WGS) entry which is preliminary data.</text>
</comment>
<comment type="subcellular location">
    <subcellularLocation>
        <location evidence="1">Membrane</location>
    </subcellularLocation>
</comment>
<dbReference type="RefSeq" id="WP_205292452.1">
    <property type="nucleotide sequence ID" value="NZ_CP074406.1"/>
</dbReference>
<evidence type="ECO:0000313" key="6">
    <source>
        <dbReference type="Proteomes" id="UP000663791"/>
    </source>
</evidence>
<dbReference type="PANTHER" id="PTHR37042:SF4">
    <property type="entry name" value="OUTER MEMBRANE PROTEIN RV1973"/>
    <property type="match status" value="1"/>
</dbReference>